<dbReference type="PROSITE" id="PS51257">
    <property type="entry name" value="PROKAR_LIPOPROTEIN"/>
    <property type="match status" value="1"/>
</dbReference>
<dbReference type="AlphaFoldDB" id="A0AA96RI23"/>
<dbReference type="SUPFAM" id="SSF53850">
    <property type="entry name" value="Periplasmic binding protein-like II"/>
    <property type="match status" value="1"/>
</dbReference>
<name>A0AA96RI23_9BACL</name>
<dbReference type="KEGG" id="paun:MJA45_04460"/>
<dbReference type="EMBL" id="CP130318">
    <property type="protein sequence ID" value="WNQ14156.1"/>
    <property type="molecule type" value="Genomic_DNA"/>
</dbReference>
<dbReference type="Proteomes" id="UP001305702">
    <property type="component" value="Chromosome"/>
</dbReference>
<evidence type="ECO:0000313" key="2">
    <source>
        <dbReference type="EMBL" id="WNQ14156.1"/>
    </source>
</evidence>
<dbReference type="InterPro" id="IPR050490">
    <property type="entry name" value="Bact_solute-bd_prot1"/>
</dbReference>
<sequence length="525" mass="59094">MKKAVWGSLAAALLLGGCSDSGKKPADAAGTTPDGKKKISLNWFVIADNNAQLPSPDKDFVKQTIEKKFNVDLKIQHMSFGPDYQSKVNLLISSGQSPDMFFMGGRESNKYILDKVVTDMGKYVTPKTMPNYFKYWTNETELKQYQVQGAFGRAPVPFARTQYTSYYIRKDWLDKLNLKIPETYDQMIEVMKAFTFNDPDGNGKNDTYGLTAAGNGANFGRDFPAWYQYGRPAGFILEGDKFIDSASDIKMKEILEDTKKLLAMKVVDPDWYLNKTGLNVEKASQGKAGIILSSARDIAFDNSPTSLQKKTIDVTGVKTVDWQPFHPWASTGVMSEAVPGSPFLFSSKAPEENLQRTAEIMDWLFGEEGFLLTHYGQEGTHYKKEGSKITIIPEAYKKDISDNGNFLNIYGAFTPEEPFVLKLEVINPKETDRDRKIVEKLRTYKYVPSPGTSLTPPQGFDLAAFRAKMNAYHAKILFEEKDASNWPKYREELINKYQGKEIFDNYAKQVSEALGKTYTFVAANP</sequence>
<accession>A0AA96RI23</accession>
<proteinExistence type="predicted"/>
<keyword evidence="1" id="KW-0732">Signal</keyword>
<dbReference type="PANTHER" id="PTHR43649">
    <property type="entry name" value="ARABINOSE-BINDING PROTEIN-RELATED"/>
    <property type="match status" value="1"/>
</dbReference>
<dbReference type="Gene3D" id="3.40.190.10">
    <property type="entry name" value="Periplasmic binding protein-like II"/>
    <property type="match status" value="2"/>
</dbReference>
<gene>
    <name evidence="2" type="ORF">MJA45_04460</name>
</gene>
<protein>
    <submittedName>
        <fullName evidence="2">Extracellular solute-binding protein</fullName>
    </submittedName>
</protein>
<reference evidence="2 3" key="1">
    <citation type="submission" date="2022-02" db="EMBL/GenBank/DDBJ databases">
        <title>Paenibacillus sp. MBLB1776 Whole Genome Shotgun Sequencing.</title>
        <authorList>
            <person name="Hwang C.Y."/>
            <person name="Cho E.-S."/>
            <person name="Seo M.-J."/>
        </authorList>
    </citation>
    <scope>NUCLEOTIDE SEQUENCE [LARGE SCALE GENOMIC DNA]</scope>
    <source>
        <strain evidence="2 3">MBLB1776</strain>
    </source>
</reference>
<organism evidence="2 3">
    <name type="scientific">Paenibacillus aurantius</name>
    <dbReference type="NCBI Taxonomy" id="2918900"/>
    <lineage>
        <taxon>Bacteria</taxon>
        <taxon>Bacillati</taxon>
        <taxon>Bacillota</taxon>
        <taxon>Bacilli</taxon>
        <taxon>Bacillales</taxon>
        <taxon>Paenibacillaceae</taxon>
        <taxon>Paenibacillus</taxon>
    </lineage>
</organism>
<evidence type="ECO:0000313" key="3">
    <source>
        <dbReference type="Proteomes" id="UP001305702"/>
    </source>
</evidence>
<keyword evidence="3" id="KW-1185">Reference proteome</keyword>
<dbReference type="PANTHER" id="PTHR43649:SF33">
    <property type="entry name" value="POLYGALACTURONAN_RHAMNOGALACTURONAN-BINDING PROTEIN YTCQ"/>
    <property type="match status" value="1"/>
</dbReference>
<evidence type="ECO:0000256" key="1">
    <source>
        <dbReference type="ARBA" id="ARBA00022729"/>
    </source>
</evidence>